<proteinExistence type="predicted"/>
<feature type="region of interest" description="Disordered" evidence="1">
    <location>
        <begin position="83"/>
        <end position="118"/>
    </location>
</feature>
<keyword evidence="3" id="KW-1185">Reference proteome</keyword>
<reference evidence="2 3" key="1">
    <citation type="submission" date="2019-03" db="EMBL/GenBank/DDBJ databases">
        <title>First draft genome of Liparis tanakae, snailfish: a comprehensive survey of snailfish specific genes.</title>
        <authorList>
            <person name="Kim W."/>
            <person name="Song I."/>
            <person name="Jeong J.-H."/>
            <person name="Kim D."/>
            <person name="Kim S."/>
            <person name="Ryu S."/>
            <person name="Song J.Y."/>
            <person name="Lee S.K."/>
        </authorList>
    </citation>
    <scope>NUCLEOTIDE SEQUENCE [LARGE SCALE GENOMIC DNA]</scope>
    <source>
        <tissue evidence="2">Muscle</tissue>
    </source>
</reference>
<dbReference type="EMBL" id="SRLO01000873">
    <property type="protein sequence ID" value="TNN45006.1"/>
    <property type="molecule type" value="Genomic_DNA"/>
</dbReference>
<name>A0A4Z2FUX4_9TELE</name>
<comment type="caution">
    <text evidence="2">The sequence shown here is derived from an EMBL/GenBank/DDBJ whole genome shotgun (WGS) entry which is preliminary data.</text>
</comment>
<sequence>MLDYTVGSTTAGRLHRGIPVQRLGIVHQQSSGVESHSGERPQDLTVDGMGMLGLMKRRAGAGCGPGQVHGQVGVSFVVPPRAAGPMSSRARGAALSLQARSHGAESCSGGALPAAGAR</sequence>
<dbReference type="Proteomes" id="UP000314294">
    <property type="component" value="Unassembled WGS sequence"/>
</dbReference>
<dbReference type="AlphaFoldDB" id="A0A4Z2FUX4"/>
<protein>
    <submittedName>
        <fullName evidence="2">Uncharacterized protein</fullName>
    </submittedName>
</protein>
<organism evidence="2 3">
    <name type="scientific">Liparis tanakae</name>
    <name type="common">Tanaka's snailfish</name>
    <dbReference type="NCBI Taxonomy" id="230148"/>
    <lineage>
        <taxon>Eukaryota</taxon>
        <taxon>Metazoa</taxon>
        <taxon>Chordata</taxon>
        <taxon>Craniata</taxon>
        <taxon>Vertebrata</taxon>
        <taxon>Euteleostomi</taxon>
        <taxon>Actinopterygii</taxon>
        <taxon>Neopterygii</taxon>
        <taxon>Teleostei</taxon>
        <taxon>Neoteleostei</taxon>
        <taxon>Acanthomorphata</taxon>
        <taxon>Eupercaria</taxon>
        <taxon>Perciformes</taxon>
        <taxon>Cottioidei</taxon>
        <taxon>Cottales</taxon>
        <taxon>Liparidae</taxon>
        <taxon>Liparis</taxon>
    </lineage>
</organism>
<evidence type="ECO:0000313" key="2">
    <source>
        <dbReference type="EMBL" id="TNN45006.1"/>
    </source>
</evidence>
<evidence type="ECO:0000256" key="1">
    <source>
        <dbReference type="SAM" id="MobiDB-lite"/>
    </source>
</evidence>
<gene>
    <name evidence="2" type="ORF">EYF80_044811</name>
</gene>
<evidence type="ECO:0000313" key="3">
    <source>
        <dbReference type="Proteomes" id="UP000314294"/>
    </source>
</evidence>
<accession>A0A4Z2FUX4</accession>